<dbReference type="Gene3D" id="3.30.60.190">
    <property type="match status" value="1"/>
</dbReference>
<keyword evidence="17" id="KW-1185">Reference proteome</keyword>
<feature type="domain" description="HIT-type" evidence="15">
    <location>
        <begin position="10"/>
        <end position="44"/>
    </location>
</feature>
<dbReference type="InterPro" id="IPR007529">
    <property type="entry name" value="Znf_HIT"/>
</dbReference>
<evidence type="ECO:0000256" key="12">
    <source>
        <dbReference type="ARBA" id="ARBA00077531"/>
    </source>
</evidence>
<evidence type="ECO:0000256" key="8">
    <source>
        <dbReference type="ARBA" id="ARBA00049598"/>
    </source>
</evidence>
<evidence type="ECO:0000313" key="17">
    <source>
        <dbReference type="Proteomes" id="UP000078237"/>
    </source>
</evidence>
<dbReference type="Proteomes" id="UP000078237">
    <property type="component" value="Unassembled WGS sequence"/>
</dbReference>
<dbReference type="STRING" id="100816.A0A175WES6"/>
<comment type="caution">
    <text evidence="16">The sequence shown here is derived from an EMBL/GenBank/DDBJ whole genome shotgun (WGS) entry which is preliminary data.</text>
</comment>
<dbReference type="InterPro" id="IPR057721">
    <property type="entry name" value="BCD1_alpha/beta"/>
</dbReference>
<comment type="subunit">
    <text evidence="10">Interacts with FBL, SNU13, NOP58, NUFIP1, RUVBL1, RUVBL2 and TAF9. Interacts (via HIT-type zinc finger) with the RUVBL1/RUVBL2 complex in the presence of ADP.</text>
</comment>
<evidence type="ECO:0000256" key="6">
    <source>
        <dbReference type="ARBA" id="ARBA00022833"/>
    </source>
</evidence>
<keyword evidence="7" id="KW-0832">Ubl conjugation</keyword>
<evidence type="ECO:0000256" key="13">
    <source>
        <dbReference type="PROSITE-ProRule" id="PRU00453"/>
    </source>
</evidence>
<dbReference type="GO" id="GO:0005634">
    <property type="term" value="C:nucleus"/>
    <property type="evidence" value="ECO:0007669"/>
    <property type="project" value="TreeGrafter"/>
</dbReference>
<feature type="compositionally biased region" description="Basic residues" evidence="14">
    <location>
        <begin position="266"/>
        <end position="280"/>
    </location>
</feature>
<evidence type="ECO:0000256" key="7">
    <source>
        <dbReference type="ARBA" id="ARBA00022843"/>
    </source>
</evidence>
<comment type="function">
    <text evidence="8">Required for box C/D snoRNAs accumulation involved in snoRNA processing, snoRNA transport to the nucleolus and ribosome biogenesis.</text>
</comment>
<dbReference type="CDD" id="cd23023">
    <property type="entry name" value="zf-HIT_BCD1"/>
    <property type="match status" value="1"/>
</dbReference>
<dbReference type="GO" id="GO:0048254">
    <property type="term" value="P:snoRNA localization"/>
    <property type="evidence" value="ECO:0007669"/>
    <property type="project" value="TreeGrafter"/>
</dbReference>
<dbReference type="PROSITE" id="PS51083">
    <property type="entry name" value="ZF_HIT"/>
    <property type="match status" value="1"/>
</dbReference>
<keyword evidence="2" id="KW-0690">Ribosome biogenesis</keyword>
<sequence length="540" mass="59754">MSDTVLSTLCSICHAQAPKYKCPGCGARTCSVACVQKHKTRADCDGVRNPRAFMPLSQLRTDAGIDHDFNFISSIERARQRSEKDLVEIRQLLTERELRPANEEKQFHKIWHGDELHHIPVQSRSHTNNGRTREGPAFIDGFDKHVRRRLRFLDIEAITMPKGMARQRENKTAWNRRTQSINWQVEWLVYSAPRLGFPARDQQQPLRILYKSLEGKPLNCALASTLEWHRGQLDRQTREQLQFPQYDAANDTDNEPDPSETSTLSKKCKAYHHHNNKKHPPPPQTQDPMTSAWPSASYTTQSPFLSGSRGTWNQTTTTASLPTTLEEDLAAWRFFLLQAGRLAPSTNTHANTNTKAKALIPLASTETLTAALAGRTVIEFPTVYALPPRPEDLPEGFVLDSGERRAALRERGAGGEARGSEREASASGNRSGNGKRLGRTGFGRTAKRVRFERGNQSVREAAEEAEDGEVNSDGYEVVCGVDGAVGAEEIDIDPDADVNVDGEDGTDSSGRDGSIGQGPGRKCGKPRGGLVDYGSSDESD</sequence>
<protein>
    <recommendedName>
        <fullName evidence="11">Box C/D snoRNA protein 1</fullName>
    </recommendedName>
    <alternativeName>
        <fullName evidence="12">Zinc finger HIT domain-containing protein 6</fullName>
    </alternativeName>
</protein>
<comment type="similarity">
    <text evidence="9">Belongs to the BCD1 family.</text>
</comment>
<feature type="region of interest" description="Disordered" evidence="14">
    <location>
        <begin position="407"/>
        <end position="540"/>
    </location>
</feature>
<evidence type="ECO:0000256" key="3">
    <source>
        <dbReference type="ARBA" id="ARBA00022553"/>
    </source>
</evidence>
<reference evidence="16 17" key="1">
    <citation type="journal article" date="2016" name="Genome Announc.">
        <title>Genome Sequence of Madurella mycetomatis mm55, Isolated from a Human Mycetoma Case in Sudan.</title>
        <authorList>
            <person name="Smit S."/>
            <person name="Derks M.F."/>
            <person name="Bervoets S."/>
            <person name="Fahal A."/>
            <person name="van Leeuwen W."/>
            <person name="van Belkum A."/>
            <person name="van de Sande W.W."/>
        </authorList>
    </citation>
    <scope>NUCLEOTIDE SEQUENCE [LARGE SCALE GENOMIC DNA]</scope>
    <source>
        <strain evidence="17">mm55</strain>
    </source>
</reference>
<dbReference type="GO" id="GO:0000463">
    <property type="term" value="P:maturation of LSU-rRNA from tricistronic rRNA transcript (SSU-rRNA, 5.8S rRNA, LSU-rRNA)"/>
    <property type="evidence" value="ECO:0007669"/>
    <property type="project" value="TreeGrafter"/>
</dbReference>
<feature type="compositionally biased region" description="Basic and acidic residues" evidence="14">
    <location>
        <begin position="407"/>
        <end position="424"/>
    </location>
</feature>
<dbReference type="SUPFAM" id="SSF144232">
    <property type="entry name" value="HIT/MYND zinc finger-like"/>
    <property type="match status" value="1"/>
</dbReference>
<evidence type="ECO:0000259" key="15">
    <source>
        <dbReference type="PROSITE" id="PS51083"/>
    </source>
</evidence>
<keyword evidence="5 13" id="KW-0863">Zinc-finger</keyword>
<dbReference type="GO" id="GO:0070761">
    <property type="term" value="C:pre-snoRNP complex"/>
    <property type="evidence" value="ECO:0007669"/>
    <property type="project" value="TreeGrafter"/>
</dbReference>
<organism evidence="16 17">
    <name type="scientific">Madurella mycetomatis</name>
    <dbReference type="NCBI Taxonomy" id="100816"/>
    <lineage>
        <taxon>Eukaryota</taxon>
        <taxon>Fungi</taxon>
        <taxon>Dikarya</taxon>
        <taxon>Ascomycota</taxon>
        <taxon>Pezizomycotina</taxon>
        <taxon>Sordariomycetes</taxon>
        <taxon>Sordariomycetidae</taxon>
        <taxon>Sordariales</taxon>
        <taxon>Sordariales incertae sedis</taxon>
        <taxon>Madurella</taxon>
    </lineage>
</organism>
<evidence type="ECO:0000256" key="5">
    <source>
        <dbReference type="ARBA" id="ARBA00022771"/>
    </source>
</evidence>
<dbReference type="Pfam" id="PF04438">
    <property type="entry name" value="zf-HIT"/>
    <property type="match status" value="1"/>
</dbReference>
<evidence type="ECO:0000256" key="4">
    <source>
        <dbReference type="ARBA" id="ARBA00022723"/>
    </source>
</evidence>
<dbReference type="PANTHER" id="PTHR13483">
    <property type="entry name" value="BOX C_D SNORNA PROTEIN 1-RELATED"/>
    <property type="match status" value="1"/>
</dbReference>
<accession>A0A175WES6</accession>
<proteinExistence type="inferred from homology"/>
<evidence type="ECO:0000256" key="2">
    <source>
        <dbReference type="ARBA" id="ARBA00022517"/>
    </source>
</evidence>
<feature type="compositionally biased region" description="Polar residues" evidence="14">
    <location>
        <begin position="286"/>
        <end position="314"/>
    </location>
</feature>
<name>A0A175WES6_9PEZI</name>
<feature type="region of interest" description="Disordered" evidence="14">
    <location>
        <begin position="247"/>
        <end position="316"/>
    </location>
</feature>
<dbReference type="OrthoDB" id="272357at2759"/>
<evidence type="ECO:0000313" key="16">
    <source>
        <dbReference type="EMBL" id="KXX82297.1"/>
    </source>
</evidence>
<dbReference type="EMBL" id="LCTW02000017">
    <property type="protein sequence ID" value="KXX82297.1"/>
    <property type="molecule type" value="Genomic_DNA"/>
</dbReference>
<keyword evidence="1" id="KW-1017">Isopeptide bond</keyword>
<dbReference type="GO" id="GO:0008270">
    <property type="term" value="F:zinc ion binding"/>
    <property type="evidence" value="ECO:0007669"/>
    <property type="project" value="UniProtKB-UniRule"/>
</dbReference>
<evidence type="ECO:0000256" key="11">
    <source>
        <dbReference type="ARBA" id="ARBA00068630"/>
    </source>
</evidence>
<evidence type="ECO:0000256" key="14">
    <source>
        <dbReference type="SAM" id="MobiDB-lite"/>
    </source>
</evidence>
<evidence type="ECO:0000256" key="1">
    <source>
        <dbReference type="ARBA" id="ARBA00022499"/>
    </source>
</evidence>
<dbReference type="InterPro" id="IPR051639">
    <property type="entry name" value="BCD1"/>
</dbReference>
<dbReference type="Pfam" id="PF25790">
    <property type="entry name" value="BCD1"/>
    <property type="match status" value="1"/>
</dbReference>
<keyword evidence="6" id="KW-0862">Zinc</keyword>
<feature type="compositionally biased region" description="Acidic residues" evidence="14">
    <location>
        <begin position="488"/>
        <end position="506"/>
    </location>
</feature>
<dbReference type="PANTHER" id="PTHR13483:SF11">
    <property type="entry name" value="ZINC FINGER HIT DOMAIN-CONTAINING PROTEIN 3"/>
    <property type="match status" value="1"/>
</dbReference>
<dbReference type="FunFam" id="3.30.60.190:FF:000001">
    <property type="entry name" value="box C/D snoRNA protein 1"/>
    <property type="match status" value="1"/>
</dbReference>
<gene>
    <name evidence="16" type="ORF">MMYC01_201978</name>
</gene>
<evidence type="ECO:0000256" key="10">
    <source>
        <dbReference type="ARBA" id="ARBA00061949"/>
    </source>
</evidence>
<dbReference type="AlphaFoldDB" id="A0A175WES6"/>
<dbReference type="VEuPathDB" id="FungiDB:MMYC01_201978"/>
<keyword evidence="4" id="KW-0479">Metal-binding</keyword>
<evidence type="ECO:0000256" key="9">
    <source>
        <dbReference type="ARBA" id="ARBA00049654"/>
    </source>
</evidence>
<keyword evidence="3" id="KW-0597">Phosphoprotein</keyword>
<dbReference type="GO" id="GO:0000492">
    <property type="term" value="P:box C/D snoRNP assembly"/>
    <property type="evidence" value="ECO:0007669"/>
    <property type="project" value="TreeGrafter"/>
</dbReference>